<feature type="domain" description="Alpha-D-phosphohexomutase alpha/beta/alpha" evidence="11">
    <location>
        <begin position="260"/>
        <end position="366"/>
    </location>
</feature>
<evidence type="ECO:0000256" key="3">
    <source>
        <dbReference type="ARBA" id="ARBA00022553"/>
    </source>
</evidence>
<dbReference type="PROSITE" id="PS00710">
    <property type="entry name" value="PGM_PMM"/>
    <property type="match status" value="1"/>
</dbReference>
<feature type="domain" description="Alpha-D-phosphohexomutase alpha/beta/alpha" evidence="10">
    <location>
        <begin position="155"/>
        <end position="255"/>
    </location>
</feature>
<dbReference type="InterPro" id="IPR005844">
    <property type="entry name" value="A-D-PHexomutase_a/b/a-I"/>
</dbReference>
<dbReference type="PANTHER" id="PTHR43771">
    <property type="entry name" value="PHOSPHOMANNOMUTASE"/>
    <property type="match status" value="1"/>
</dbReference>
<dbReference type="Proteomes" id="UP000320585">
    <property type="component" value="Chromosome"/>
</dbReference>
<comment type="cofactor">
    <cofactor evidence="1">
        <name>Mg(2+)</name>
        <dbReference type="ChEBI" id="CHEBI:18420"/>
    </cofactor>
</comment>
<dbReference type="EMBL" id="AP019697">
    <property type="protein sequence ID" value="BBK25199.1"/>
    <property type="molecule type" value="Genomic_DNA"/>
</dbReference>
<evidence type="ECO:0000256" key="7">
    <source>
        <dbReference type="RuleBase" id="RU004326"/>
    </source>
</evidence>
<keyword evidence="3" id="KW-0597">Phosphoprotein</keyword>
<evidence type="ECO:0000256" key="5">
    <source>
        <dbReference type="ARBA" id="ARBA00022842"/>
    </source>
</evidence>
<comment type="similarity">
    <text evidence="2 7">Belongs to the phosphohexose mutase family.</text>
</comment>
<evidence type="ECO:0000256" key="2">
    <source>
        <dbReference type="ARBA" id="ARBA00010231"/>
    </source>
</evidence>
<dbReference type="GO" id="GO:0016868">
    <property type="term" value="F:intramolecular phosphotransferase activity"/>
    <property type="evidence" value="ECO:0007669"/>
    <property type="project" value="InterPro"/>
</dbReference>
<protein>
    <submittedName>
        <fullName evidence="12">Bifunctional protein</fullName>
    </submittedName>
</protein>
<dbReference type="InterPro" id="IPR036900">
    <property type="entry name" value="A-D-PHexomutase_C_sf"/>
</dbReference>
<dbReference type="InterPro" id="IPR005843">
    <property type="entry name" value="A-D-PHexomutase_C"/>
</dbReference>
<dbReference type="PANTHER" id="PTHR43771:SF1">
    <property type="entry name" value="PHOSPHOMANNOMUTASE"/>
    <property type="match status" value="1"/>
</dbReference>
<dbReference type="KEGG" id="dho:Dia5BBH33_11340"/>
<dbReference type="InterPro" id="IPR016055">
    <property type="entry name" value="A-D-PHexomutase_a/b/a-I/II/III"/>
</dbReference>
<dbReference type="Gene3D" id="3.40.120.10">
    <property type="entry name" value="Alpha-D-Glucose-1,6-Bisphosphate, subunit A, domain 3"/>
    <property type="match status" value="3"/>
</dbReference>
<gene>
    <name evidence="12" type="primary">manB</name>
    <name evidence="12" type="ORF">Dia5BBH33_11340</name>
</gene>
<dbReference type="Pfam" id="PF02878">
    <property type="entry name" value="PGM_PMM_I"/>
    <property type="match status" value="1"/>
</dbReference>
<evidence type="ECO:0000259" key="9">
    <source>
        <dbReference type="Pfam" id="PF02878"/>
    </source>
</evidence>
<name>A0A8D4UUJ2_9FIRM</name>
<keyword evidence="6" id="KW-0413">Isomerase</keyword>
<dbReference type="AlphaFoldDB" id="A0A8D4UUJ2"/>
<dbReference type="Pfam" id="PF02880">
    <property type="entry name" value="PGM_PMM_III"/>
    <property type="match status" value="1"/>
</dbReference>
<dbReference type="GeneID" id="92716349"/>
<dbReference type="GO" id="GO:0000287">
    <property type="term" value="F:magnesium ion binding"/>
    <property type="evidence" value="ECO:0007669"/>
    <property type="project" value="InterPro"/>
</dbReference>
<organism evidence="12 13">
    <name type="scientific">Dialister hominis</name>
    <dbReference type="NCBI Taxonomy" id="2582419"/>
    <lineage>
        <taxon>Bacteria</taxon>
        <taxon>Bacillati</taxon>
        <taxon>Bacillota</taxon>
        <taxon>Negativicutes</taxon>
        <taxon>Veillonellales</taxon>
        <taxon>Veillonellaceae</taxon>
        <taxon>Dialister</taxon>
    </lineage>
</organism>
<dbReference type="SUPFAM" id="SSF55957">
    <property type="entry name" value="Phosphoglucomutase, C-terminal domain"/>
    <property type="match status" value="1"/>
</dbReference>
<dbReference type="GO" id="GO:0005975">
    <property type="term" value="P:carbohydrate metabolic process"/>
    <property type="evidence" value="ECO:0007669"/>
    <property type="project" value="InterPro"/>
</dbReference>
<keyword evidence="13" id="KW-1185">Reference proteome</keyword>
<evidence type="ECO:0000259" key="10">
    <source>
        <dbReference type="Pfam" id="PF02879"/>
    </source>
</evidence>
<evidence type="ECO:0000256" key="4">
    <source>
        <dbReference type="ARBA" id="ARBA00022723"/>
    </source>
</evidence>
<dbReference type="InterPro" id="IPR005841">
    <property type="entry name" value="Alpha-D-phosphohexomutase_SF"/>
</dbReference>
<dbReference type="CDD" id="cd03089">
    <property type="entry name" value="PMM_PGM"/>
    <property type="match status" value="1"/>
</dbReference>
<dbReference type="PRINTS" id="PR00509">
    <property type="entry name" value="PGMPMM"/>
</dbReference>
<evidence type="ECO:0000259" key="8">
    <source>
        <dbReference type="Pfam" id="PF00408"/>
    </source>
</evidence>
<dbReference type="RefSeq" id="WP_022382013.1">
    <property type="nucleotide sequence ID" value="NZ_AP019697.1"/>
</dbReference>
<sequence>MDKLNLSHAGFKAYDIRGIVPDEVNEELAYRVGRAYADLYYPKTMCIGYDVRPSSQKICEAASRGLTDGGADVYNIGRCGTEMMYFGTFFYKMDGGFMITASHNPSNYNGIKIVRQEGIPVSEDTGLKDIEELAFSGDFKESEKKGTVYKKEIIDDYVKHILTFVDMKKMKPLHIVVDAGNGCANVAFAPLEKYLPFKFSYIDMQPDGLFPNGVPNPMLEECRKKLVDTVLKEKADLGIAWDGDFDRCFFIDENGKFVEGYYMVGLLAEYFLQLHKGETIVHDPRVFWCTQKICEELGGKAVESKGGHAFMKETMRKVKGIYGAENSAHHFFREFSYCDSGMIPWLIVAQIMSEKGKGLGELVAEMEAEFPCSGEINLPANHVNAILEAIEKKYTPDAERIDKIDGIGVDFKNWRFNLRPSNTEPLIRFNMETRGDKELLKEKENEVIELVKSLN</sequence>
<dbReference type="InterPro" id="IPR005846">
    <property type="entry name" value="A-D-PHexomutase_a/b/a-III"/>
</dbReference>
<reference evidence="13" key="1">
    <citation type="submission" date="2019-05" db="EMBL/GenBank/DDBJ databases">
        <title>Complete genome sequencing of Dialister sp. strain 5BBH33.</title>
        <authorList>
            <person name="Sakamoto M."/>
            <person name="Murakami T."/>
            <person name="Mori H."/>
        </authorList>
    </citation>
    <scope>NUCLEOTIDE SEQUENCE [LARGE SCALE GENOMIC DNA]</scope>
    <source>
        <strain evidence="13">5BBH33</strain>
    </source>
</reference>
<dbReference type="InterPro" id="IPR005845">
    <property type="entry name" value="A-D-PHexomutase_a/b/a-II"/>
</dbReference>
<feature type="domain" description="Alpha-D-phosphohexomutase alpha/beta/alpha" evidence="9">
    <location>
        <begin position="11"/>
        <end position="139"/>
    </location>
</feature>
<accession>A0A8D4UUJ2</accession>
<dbReference type="Gene3D" id="3.30.310.50">
    <property type="entry name" value="Alpha-D-phosphohexomutase, C-terminal domain"/>
    <property type="match status" value="1"/>
</dbReference>
<evidence type="ECO:0000259" key="11">
    <source>
        <dbReference type="Pfam" id="PF02880"/>
    </source>
</evidence>
<feature type="domain" description="Alpha-D-phosphohexomutase C-terminal" evidence="8">
    <location>
        <begin position="387"/>
        <end position="448"/>
    </location>
</feature>
<keyword evidence="4 7" id="KW-0479">Metal-binding</keyword>
<proteinExistence type="inferred from homology"/>
<dbReference type="Pfam" id="PF00408">
    <property type="entry name" value="PGM_PMM_IV"/>
    <property type="match status" value="1"/>
</dbReference>
<evidence type="ECO:0000313" key="13">
    <source>
        <dbReference type="Proteomes" id="UP000320585"/>
    </source>
</evidence>
<dbReference type="SUPFAM" id="SSF53738">
    <property type="entry name" value="Phosphoglucomutase, first 3 domains"/>
    <property type="match status" value="3"/>
</dbReference>
<dbReference type="Pfam" id="PF02879">
    <property type="entry name" value="PGM_PMM_II"/>
    <property type="match status" value="1"/>
</dbReference>
<evidence type="ECO:0000256" key="1">
    <source>
        <dbReference type="ARBA" id="ARBA00001946"/>
    </source>
</evidence>
<dbReference type="InterPro" id="IPR016066">
    <property type="entry name" value="A-D-PHexomutase_CS"/>
</dbReference>
<evidence type="ECO:0000313" key="12">
    <source>
        <dbReference type="EMBL" id="BBK25199.1"/>
    </source>
</evidence>
<evidence type="ECO:0000256" key="6">
    <source>
        <dbReference type="ARBA" id="ARBA00023235"/>
    </source>
</evidence>
<keyword evidence="5 7" id="KW-0460">Magnesium</keyword>